<evidence type="ECO:0000313" key="3">
    <source>
        <dbReference type="Proteomes" id="UP001583172"/>
    </source>
</evidence>
<dbReference type="PANTHER" id="PTHR42100:SF1">
    <property type="entry name" value="OXIDOREDUCTASE 178 KDA SUBUNIT, PUTATIVE (AFU_ORTHOLOGUE AFUA_8G04320)-RELATED"/>
    <property type="match status" value="1"/>
</dbReference>
<feature type="region of interest" description="Disordered" evidence="1">
    <location>
        <begin position="1"/>
        <end position="42"/>
    </location>
</feature>
<comment type="caution">
    <text evidence="2">The sequence shown here is derived from an EMBL/GenBank/DDBJ whole genome shotgun (WGS) entry which is preliminary data.</text>
</comment>
<feature type="compositionally biased region" description="Basic residues" evidence="1">
    <location>
        <begin position="13"/>
        <end position="24"/>
    </location>
</feature>
<evidence type="ECO:0008006" key="4">
    <source>
        <dbReference type="Google" id="ProtNLM"/>
    </source>
</evidence>
<accession>A0ABR3VDK2</accession>
<organism evidence="2 3">
    <name type="scientific">Humicola insolens</name>
    <name type="common">Soft-rot fungus</name>
    <dbReference type="NCBI Taxonomy" id="85995"/>
    <lineage>
        <taxon>Eukaryota</taxon>
        <taxon>Fungi</taxon>
        <taxon>Dikarya</taxon>
        <taxon>Ascomycota</taxon>
        <taxon>Pezizomycotina</taxon>
        <taxon>Sordariomycetes</taxon>
        <taxon>Sordariomycetidae</taxon>
        <taxon>Sordariales</taxon>
        <taxon>Chaetomiaceae</taxon>
        <taxon>Mycothermus</taxon>
    </lineage>
</organism>
<dbReference type="PANTHER" id="PTHR42100">
    <property type="entry name" value="OXIDOREDUCTASE 178 KDA SUBUNIT, PUTATIVE (AFU_ORTHOLOGUE AFUA_8G04320)-RELATED"/>
    <property type="match status" value="1"/>
</dbReference>
<sequence>MSALRQTAAQVARRARTVRPKSLRTTRSYASEHGHDHHHHEHNVEESLGVAFYGTLGVLFGSIFVYKISRPGPNGELSTLHKYWQKVSDYGSQWETRAQVMAAALEQASHDKHLLLNADRSKHRELTYPEVFTHGSPHNIPAGHYVKLDKVIAHYQKQHLEEEARKAKKLAAEASQQSQQ</sequence>
<protein>
    <recommendedName>
        <fullName evidence="4">NADH-ubiquinone oxidoreductase 17.8 kDa subunit</fullName>
    </recommendedName>
</protein>
<proteinExistence type="predicted"/>
<gene>
    <name evidence="2" type="ORF">VTJ49DRAFT_1072</name>
</gene>
<name>A0ABR3VDK2_HUMIN</name>
<dbReference type="EMBL" id="JAZGSY010000138">
    <property type="protein sequence ID" value="KAL1839841.1"/>
    <property type="molecule type" value="Genomic_DNA"/>
</dbReference>
<dbReference type="InterPro" id="IPR034444">
    <property type="entry name" value="Nuo17.8"/>
</dbReference>
<evidence type="ECO:0000256" key="1">
    <source>
        <dbReference type="SAM" id="MobiDB-lite"/>
    </source>
</evidence>
<feature type="compositionally biased region" description="Low complexity" evidence="1">
    <location>
        <begin position="1"/>
        <end position="12"/>
    </location>
</feature>
<reference evidence="2 3" key="1">
    <citation type="journal article" date="2024" name="Commun. Biol.">
        <title>Comparative genomic analysis of thermophilic fungi reveals convergent evolutionary adaptations and gene losses.</title>
        <authorList>
            <person name="Steindorff A.S."/>
            <person name="Aguilar-Pontes M.V."/>
            <person name="Robinson A.J."/>
            <person name="Andreopoulos B."/>
            <person name="LaButti K."/>
            <person name="Kuo A."/>
            <person name="Mondo S."/>
            <person name="Riley R."/>
            <person name="Otillar R."/>
            <person name="Haridas S."/>
            <person name="Lipzen A."/>
            <person name="Grimwood J."/>
            <person name="Schmutz J."/>
            <person name="Clum A."/>
            <person name="Reid I.D."/>
            <person name="Moisan M.C."/>
            <person name="Butler G."/>
            <person name="Nguyen T.T.M."/>
            <person name="Dewar K."/>
            <person name="Conant G."/>
            <person name="Drula E."/>
            <person name="Henrissat B."/>
            <person name="Hansel C."/>
            <person name="Singer S."/>
            <person name="Hutchinson M.I."/>
            <person name="de Vries R.P."/>
            <person name="Natvig D.O."/>
            <person name="Powell A.J."/>
            <person name="Tsang A."/>
            <person name="Grigoriev I.V."/>
        </authorList>
    </citation>
    <scope>NUCLEOTIDE SEQUENCE [LARGE SCALE GENOMIC DNA]</scope>
    <source>
        <strain evidence="2 3">CBS 620.91</strain>
    </source>
</reference>
<evidence type="ECO:0000313" key="2">
    <source>
        <dbReference type="EMBL" id="KAL1839841.1"/>
    </source>
</evidence>
<keyword evidence="3" id="KW-1185">Reference proteome</keyword>
<dbReference type="Proteomes" id="UP001583172">
    <property type="component" value="Unassembled WGS sequence"/>
</dbReference>